<name>A0A820L0H5_9BILA</name>
<comment type="caution">
    <text evidence="1">The sequence shown here is derived from an EMBL/GenBank/DDBJ whole genome shotgun (WGS) entry which is preliminary data.</text>
</comment>
<proteinExistence type="predicted"/>
<protein>
    <submittedName>
        <fullName evidence="1">Uncharacterized protein</fullName>
    </submittedName>
</protein>
<dbReference type="EMBL" id="CAJOAY010021430">
    <property type="protein sequence ID" value="CAF4348401.1"/>
    <property type="molecule type" value="Genomic_DNA"/>
</dbReference>
<feature type="non-terminal residue" evidence="1">
    <location>
        <position position="20"/>
    </location>
</feature>
<dbReference type="AlphaFoldDB" id="A0A820L0H5"/>
<organism evidence="1 2">
    <name type="scientific">Adineta steineri</name>
    <dbReference type="NCBI Taxonomy" id="433720"/>
    <lineage>
        <taxon>Eukaryota</taxon>
        <taxon>Metazoa</taxon>
        <taxon>Spiralia</taxon>
        <taxon>Gnathifera</taxon>
        <taxon>Rotifera</taxon>
        <taxon>Eurotatoria</taxon>
        <taxon>Bdelloidea</taxon>
        <taxon>Adinetida</taxon>
        <taxon>Adinetidae</taxon>
        <taxon>Adineta</taxon>
    </lineage>
</organism>
<evidence type="ECO:0000313" key="2">
    <source>
        <dbReference type="Proteomes" id="UP000663881"/>
    </source>
</evidence>
<gene>
    <name evidence="1" type="ORF">OKA104_LOCUS48668</name>
</gene>
<sequence length="20" mass="2118">MLADADATSINIIDGTRFPP</sequence>
<accession>A0A820L0H5</accession>
<reference evidence="1" key="1">
    <citation type="submission" date="2021-02" db="EMBL/GenBank/DDBJ databases">
        <authorList>
            <person name="Nowell W R."/>
        </authorList>
    </citation>
    <scope>NUCLEOTIDE SEQUENCE</scope>
</reference>
<evidence type="ECO:0000313" key="1">
    <source>
        <dbReference type="EMBL" id="CAF4348401.1"/>
    </source>
</evidence>
<dbReference type="Proteomes" id="UP000663881">
    <property type="component" value="Unassembled WGS sequence"/>
</dbReference>